<name>A0ABN1RQH7_9ACTN</name>
<dbReference type="InterPro" id="IPR043519">
    <property type="entry name" value="NT_sf"/>
</dbReference>
<evidence type="ECO:0000256" key="1">
    <source>
        <dbReference type="SAM" id="MobiDB-lite"/>
    </source>
</evidence>
<organism evidence="2 3">
    <name type="scientific">Kribbella koreensis</name>
    <dbReference type="NCBI Taxonomy" id="57909"/>
    <lineage>
        <taxon>Bacteria</taxon>
        <taxon>Bacillati</taxon>
        <taxon>Actinomycetota</taxon>
        <taxon>Actinomycetes</taxon>
        <taxon>Propionibacteriales</taxon>
        <taxon>Kribbellaceae</taxon>
        <taxon>Kribbella</taxon>
    </lineage>
</organism>
<protein>
    <recommendedName>
        <fullName evidence="4">RelA/SpoT domain-containing protein</fullName>
    </recommendedName>
</protein>
<dbReference type="Gene3D" id="3.30.460.10">
    <property type="entry name" value="Beta Polymerase, domain 2"/>
    <property type="match status" value="1"/>
</dbReference>
<dbReference type="Proteomes" id="UP001500542">
    <property type="component" value="Unassembled WGS sequence"/>
</dbReference>
<proteinExistence type="predicted"/>
<sequence>MALNGSPPDPLPEPRDLLRAFEVHGQVDWGEDPGTAAEIVEQYGQKVAERSLRTLERLVASEPRVTAEFLAAMPSTGSAYHLASRIKSPASLARKLADRQRGRAWNQPIEDVLRYTVLTEHPQTVVAATRRTTDGLDRAGWRVGSAMHSYTEGSRYKGIHAWMKASTGDPVEVQFHSAQSVAVKEATTPHYEIERSADAAAEERTAARRECIRLSATLIDPPGIADLTEIGGRRVVVNNYSDSRAKTGSGHQAGGTAPDQRASSQGIAPTRRDGMSR</sequence>
<evidence type="ECO:0000313" key="3">
    <source>
        <dbReference type="Proteomes" id="UP001500542"/>
    </source>
</evidence>
<reference evidence="2 3" key="1">
    <citation type="journal article" date="2019" name="Int. J. Syst. Evol. Microbiol.">
        <title>The Global Catalogue of Microorganisms (GCM) 10K type strain sequencing project: providing services to taxonomists for standard genome sequencing and annotation.</title>
        <authorList>
            <consortium name="The Broad Institute Genomics Platform"/>
            <consortium name="The Broad Institute Genome Sequencing Center for Infectious Disease"/>
            <person name="Wu L."/>
            <person name="Ma J."/>
        </authorList>
    </citation>
    <scope>NUCLEOTIDE SEQUENCE [LARGE SCALE GENOMIC DNA]</scope>
    <source>
        <strain evidence="2 3">JCM 10977</strain>
    </source>
</reference>
<dbReference type="EMBL" id="BAAAHK010000022">
    <property type="protein sequence ID" value="GAA0961557.1"/>
    <property type="molecule type" value="Genomic_DNA"/>
</dbReference>
<comment type="caution">
    <text evidence="2">The sequence shown here is derived from an EMBL/GenBank/DDBJ whole genome shotgun (WGS) entry which is preliminary data.</text>
</comment>
<evidence type="ECO:0008006" key="4">
    <source>
        <dbReference type="Google" id="ProtNLM"/>
    </source>
</evidence>
<accession>A0ABN1RQH7</accession>
<dbReference type="RefSeq" id="WP_343982844.1">
    <property type="nucleotide sequence ID" value="NZ_BAAAHK010000022.1"/>
</dbReference>
<feature type="region of interest" description="Disordered" evidence="1">
    <location>
        <begin position="243"/>
        <end position="277"/>
    </location>
</feature>
<keyword evidence="3" id="KW-1185">Reference proteome</keyword>
<gene>
    <name evidence="2" type="ORF">GCM10009554_78220</name>
</gene>
<evidence type="ECO:0000313" key="2">
    <source>
        <dbReference type="EMBL" id="GAA0961557.1"/>
    </source>
</evidence>